<keyword evidence="5" id="KW-0731">Sigma factor</keyword>
<dbReference type="InterPro" id="IPR007630">
    <property type="entry name" value="RNA_pol_sigma70_r4"/>
</dbReference>
<evidence type="ECO:0000256" key="2">
    <source>
        <dbReference type="ARBA" id="ARBA00022490"/>
    </source>
</evidence>
<accession>A0ABS2DNR2</accession>
<dbReference type="InterPro" id="IPR009042">
    <property type="entry name" value="RNA_pol_sigma70_r1_2"/>
</dbReference>
<evidence type="ECO:0000256" key="1">
    <source>
        <dbReference type="ARBA" id="ARBA00007788"/>
    </source>
</evidence>
<dbReference type="Gene3D" id="1.10.601.10">
    <property type="entry name" value="RNA Polymerase Primary Sigma Factor"/>
    <property type="match status" value="1"/>
</dbReference>
<dbReference type="InterPro" id="IPR013325">
    <property type="entry name" value="RNA_pol_sigma_r2"/>
</dbReference>
<comment type="caution">
    <text evidence="11">The sequence shown here is derived from an EMBL/GenBank/DDBJ whole genome shotgun (WGS) entry which is preliminary data.</text>
</comment>
<keyword evidence="3" id="KW-0805">Transcription regulation</keyword>
<dbReference type="InterPro" id="IPR012759">
    <property type="entry name" value="RNA_pol_sigma_RpoH_proteobac"/>
</dbReference>
<dbReference type="Pfam" id="PF04542">
    <property type="entry name" value="Sigma70_r2"/>
    <property type="match status" value="1"/>
</dbReference>
<evidence type="ECO:0000259" key="10">
    <source>
        <dbReference type="PROSITE" id="PS00715"/>
    </source>
</evidence>
<dbReference type="InterPro" id="IPR014284">
    <property type="entry name" value="RNA_pol_sigma-70_dom"/>
</dbReference>
<dbReference type="Proteomes" id="UP000715095">
    <property type="component" value="Unassembled WGS sequence"/>
</dbReference>
<sequence>MSEPQTTLVEPVPEGRAHVARKPSGAFDAVADDVIDYEPTQSSETAATKQKRAATGRALVPAKSSAGAIVPYEARKVPALVGQLGDLEAYMRAAERAPLLSAEEERSLAQSLRDNDDVEAAQKLVLSHLRLVISIARGFLGYGLPYADLIQEGNIGLMKAIRHYDPDRGARLMTFAQHWIRSEIQEYIIRNWRIVKLATTKNQRKLFFNLRQLKNDSQAALTNQQAEEIAATLDVKPKEVLEMEERIYGQETSLDGPSDADDDDGFAPSDWLSREDDEPEAMLEKESRMRLEQEGLHKALKTLDERSRRVIEARYLFQDAGGTGKAATLQSLAKELGVSAERVRQIEKAAIVKLRQALVGEEMF</sequence>
<keyword evidence="12" id="KW-1185">Reference proteome</keyword>
<dbReference type="InterPro" id="IPR007627">
    <property type="entry name" value="RNA_pol_sigma70_r2"/>
</dbReference>
<dbReference type="Pfam" id="PF00140">
    <property type="entry name" value="Sigma70_r1_2"/>
    <property type="match status" value="1"/>
</dbReference>
<evidence type="ECO:0000256" key="5">
    <source>
        <dbReference type="ARBA" id="ARBA00023082"/>
    </source>
</evidence>
<gene>
    <name evidence="11" type="primary">rpoH</name>
    <name evidence="11" type="ORF">H6A60_00590</name>
</gene>
<dbReference type="InterPro" id="IPR013324">
    <property type="entry name" value="RNA_pol_sigma_r3/r4-like"/>
</dbReference>
<evidence type="ECO:0000256" key="7">
    <source>
        <dbReference type="ARBA" id="ARBA00023163"/>
    </source>
</evidence>
<evidence type="ECO:0000256" key="9">
    <source>
        <dbReference type="SAM" id="MobiDB-lite"/>
    </source>
</evidence>
<evidence type="ECO:0000313" key="11">
    <source>
        <dbReference type="EMBL" id="MBM6703011.1"/>
    </source>
</evidence>
<name>A0ABS2DNR2_9BURK</name>
<dbReference type="PRINTS" id="PR00046">
    <property type="entry name" value="SIGMA70FCT"/>
</dbReference>
<dbReference type="InterPro" id="IPR050813">
    <property type="entry name" value="Sigma-70_Factor"/>
</dbReference>
<dbReference type="PANTHER" id="PTHR30376">
    <property type="entry name" value="SIGMA FACTOR RPOH HEAT SHOCK RELATED"/>
    <property type="match status" value="1"/>
</dbReference>
<dbReference type="NCBIfam" id="TIGR02392">
    <property type="entry name" value="rpoH_proteo"/>
    <property type="match status" value="1"/>
</dbReference>
<dbReference type="SUPFAM" id="SSF88946">
    <property type="entry name" value="Sigma2 domain of RNA polymerase sigma factors"/>
    <property type="match status" value="1"/>
</dbReference>
<dbReference type="RefSeq" id="WP_205101403.1">
    <property type="nucleotide sequence ID" value="NZ_JACJJC010000001.1"/>
</dbReference>
<feature type="region of interest" description="Disordered" evidence="9">
    <location>
        <begin position="251"/>
        <end position="278"/>
    </location>
</feature>
<keyword evidence="2" id="KW-0963">Cytoplasm</keyword>
<dbReference type="PANTHER" id="PTHR30376:SF3">
    <property type="entry name" value="RNA POLYMERASE SIGMA FACTOR RPOH"/>
    <property type="match status" value="1"/>
</dbReference>
<dbReference type="NCBIfam" id="NF005143">
    <property type="entry name" value="PRK06596.1"/>
    <property type="match status" value="1"/>
</dbReference>
<evidence type="ECO:0000256" key="3">
    <source>
        <dbReference type="ARBA" id="ARBA00023015"/>
    </source>
</evidence>
<evidence type="ECO:0000256" key="8">
    <source>
        <dbReference type="NCBIfam" id="TIGR02392"/>
    </source>
</evidence>
<dbReference type="EMBL" id="JACJJC010000001">
    <property type="protein sequence ID" value="MBM6703011.1"/>
    <property type="molecule type" value="Genomic_DNA"/>
</dbReference>
<feature type="domain" description="RNA polymerase sigma-70" evidence="10">
    <location>
        <begin position="148"/>
        <end position="161"/>
    </location>
</feature>
<dbReference type="Gene3D" id="1.20.140.160">
    <property type="match status" value="1"/>
</dbReference>
<dbReference type="Pfam" id="PF04545">
    <property type="entry name" value="Sigma70_r4"/>
    <property type="match status" value="1"/>
</dbReference>
<evidence type="ECO:0000313" key="12">
    <source>
        <dbReference type="Proteomes" id="UP000715095"/>
    </source>
</evidence>
<proteinExistence type="inferred from homology"/>
<dbReference type="NCBIfam" id="TIGR02937">
    <property type="entry name" value="sigma70-ECF"/>
    <property type="match status" value="1"/>
</dbReference>
<comment type="similarity">
    <text evidence="1">Belongs to the sigma-70 factor family.</text>
</comment>
<protein>
    <recommendedName>
        <fullName evidence="8">RNA polymerase sigma factor RpoH</fullName>
    </recommendedName>
</protein>
<evidence type="ECO:0000256" key="4">
    <source>
        <dbReference type="ARBA" id="ARBA00023016"/>
    </source>
</evidence>
<keyword evidence="7" id="KW-0804">Transcription</keyword>
<keyword evidence="6" id="KW-0238">DNA-binding</keyword>
<reference evidence="11 12" key="1">
    <citation type="journal article" date="2021" name="Sci. Rep.">
        <title>The distribution of antibiotic resistance genes in chicken gut microbiota commensals.</title>
        <authorList>
            <person name="Juricova H."/>
            <person name="Matiasovicova J."/>
            <person name="Kubasova T."/>
            <person name="Cejkova D."/>
            <person name="Rychlik I."/>
        </authorList>
    </citation>
    <scope>NUCLEOTIDE SEQUENCE [LARGE SCALE GENOMIC DNA]</scope>
    <source>
        <strain evidence="11 12">An829</strain>
    </source>
</reference>
<organism evidence="11 12">
    <name type="scientific">Sutterella massiliensis</name>
    <dbReference type="NCBI Taxonomy" id="1816689"/>
    <lineage>
        <taxon>Bacteria</taxon>
        <taxon>Pseudomonadati</taxon>
        <taxon>Pseudomonadota</taxon>
        <taxon>Betaproteobacteria</taxon>
        <taxon>Burkholderiales</taxon>
        <taxon>Sutterellaceae</taxon>
        <taxon>Sutterella</taxon>
    </lineage>
</organism>
<keyword evidence="4" id="KW-0346">Stress response</keyword>
<dbReference type="CDD" id="cd06171">
    <property type="entry name" value="Sigma70_r4"/>
    <property type="match status" value="1"/>
</dbReference>
<dbReference type="SUPFAM" id="SSF88659">
    <property type="entry name" value="Sigma3 and sigma4 domains of RNA polymerase sigma factors"/>
    <property type="match status" value="1"/>
</dbReference>
<dbReference type="PROSITE" id="PS00715">
    <property type="entry name" value="SIGMA70_1"/>
    <property type="match status" value="1"/>
</dbReference>
<dbReference type="InterPro" id="IPR000943">
    <property type="entry name" value="RNA_pol_sigma70"/>
</dbReference>
<evidence type="ECO:0000256" key="6">
    <source>
        <dbReference type="ARBA" id="ARBA00023125"/>
    </source>
</evidence>